<sequence length="690" mass="74131">MTQDALVVFTPSGRRGRFPLGTPVLQAARALGVDIDSVCGGRGICGRCQVVLTEGEFAKHGVNSCASNLSARSDNEQTWEKTHGAMSPGRRLSCSTTVLGDVVIDVPADSQVHRQIVRKRAEVRDIELDPAVRLYYVEVQQPDMHVPSSDLRRLKEALDFDWRLTNLQADIRVVQELQSALRRGEWKVTVAVVDSERIIAVWPGLREKVYGMAVDVGSTTIAAHLCDLQTGEVVASAGKMNPQIRFGEDLMSRVSYVMMKPGGDGEMTREVRAALNGLAAELAEEAGIAVVDILEATFVGNPIMHHLLFGINPVELGGAPFALATDEAVTGLWATEIDLHIHPNARIYALPCIAGHVGADTAGAILSETPYLTDAMTLIVDIGTNAEIVLGNRARLLAASSPTGPAFEGAQISCGQRAAPGAIERVRIDPVTLEPRFRVIGSELWSDEAGFADATAATGITGICGSGIVEIIAEMYLAGIIDQDGVIDGALAERNARIRPNGRTFGYTLYETDERTLQITQNDVRAIQLAKAALYAGVRLLMDKLGIAQVERISLAGAFGSHIDVKYAMILGLIPDCPLEHVAAVGNSAGTGARIALLNRGRREEIETIVRRVDKIETAVEPSFQQYFVDAMAIPHKTDPFPNLRAVVPLPESKAGERVAQGGRSRRGRRERPLVEGGETSSPSTTTLPA</sequence>
<dbReference type="Proteomes" id="UP000623795">
    <property type="component" value="Unassembled WGS sequence"/>
</dbReference>
<feature type="domain" description="2Fe-2S ferredoxin-type" evidence="2">
    <location>
        <begin position="5"/>
        <end position="110"/>
    </location>
</feature>
<dbReference type="Gene3D" id="3.10.20.880">
    <property type="match status" value="1"/>
</dbReference>
<dbReference type="InterPro" id="IPR001041">
    <property type="entry name" value="2Fe-2S_ferredoxin-type"/>
</dbReference>
<comment type="caution">
    <text evidence="3">The sequence shown here is derived from an EMBL/GenBank/DDBJ whole genome shotgun (WGS) entry which is preliminary data.</text>
</comment>
<dbReference type="RefSeq" id="WP_169256004.1">
    <property type="nucleotide sequence ID" value="NZ_WTVN01000013.1"/>
</dbReference>
<dbReference type="EMBL" id="WTVN01000013">
    <property type="protein sequence ID" value="NMG44136.1"/>
    <property type="molecule type" value="Genomic_DNA"/>
</dbReference>
<dbReference type="PANTHER" id="PTHR42895:SF2">
    <property type="entry name" value="IRON-SULFUR CLUSTER PROTEIN"/>
    <property type="match status" value="1"/>
</dbReference>
<feature type="compositionally biased region" description="Low complexity" evidence="1">
    <location>
        <begin position="675"/>
        <end position="690"/>
    </location>
</feature>
<keyword evidence="4" id="KW-1185">Reference proteome</keyword>
<gene>
    <name evidence="3" type="ORF">GPA22_10380</name>
</gene>
<organism evidence="3 4">
    <name type="scientific">Aromatoleum toluvorans</name>
    <dbReference type="NCBI Taxonomy" id="92002"/>
    <lineage>
        <taxon>Bacteria</taxon>
        <taxon>Pseudomonadati</taxon>
        <taxon>Pseudomonadota</taxon>
        <taxon>Betaproteobacteria</taxon>
        <taxon>Rhodocyclales</taxon>
        <taxon>Rhodocyclaceae</taxon>
        <taxon>Aromatoleum</taxon>
    </lineage>
</organism>
<dbReference type="InterPro" id="IPR027980">
    <property type="entry name" value="RACo_C"/>
</dbReference>
<dbReference type="SUPFAM" id="SSF54292">
    <property type="entry name" value="2Fe-2S ferredoxin-like"/>
    <property type="match status" value="1"/>
</dbReference>
<evidence type="ECO:0000259" key="2">
    <source>
        <dbReference type="PROSITE" id="PS51085"/>
    </source>
</evidence>
<proteinExistence type="predicted"/>
<feature type="region of interest" description="Disordered" evidence="1">
    <location>
        <begin position="652"/>
        <end position="690"/>
    </location>
</feature>
<dbReference type="InterPro" id="IPR041414">
    <property type="entry name" value="Raco-like_middle"/>
</dbReference>
<dbReference type="InterPro" id="IPR052911">
    <property type="entry name" value="Corrinoid_activation_enz"/>
</dbReference>
<dbReference type="Gene3D" id="3.30.420.480">
    <property type="entry name" value="Domain of unknown function (DUF4445)"/>
    <property type="match status" value="1"/>
</dbReference>
<dbReference type="Pfam" id="PF17651">
    <property type="entry name" value="Raco_middle"/>
    <property type="match status" value="1"/>
</dbReference>
<dbReference type="InterPro" id="IPR042259">
    <property type="entry name" value="Raco-like_middle_sf"/>
</dbReference>
<dbReference type="InterPro" id="IPR040506">
    <property type="entry name" value="RACo_linker"/>
</dbReference>
<protein>
    <submittedName>
        <fullName evidence="3">DUF4445 domain-containing protein</fullName>
    </submittedName>
</protein>
<dbReference type="Gene3D" id="3.10.20.30">
    <property type="match status" value="1"/>
</dbReference>
<dbReference type="PROSITE" id="PS51085">
    <property type="entry name" value="2FE2S_FER_2"/>
    <property type="match status" value="1"/>
</dbReference>
<dbReference type="Pfam" id="PF00111">
    <property type="entry name" value="Fer2"/>
    <property type="match status" value="1"/>
</dbReference>
<dbReference type="InterPro" id="IPR036010">
    <property type="entry name" value="2Fe-2S_ferredoxin-like_sf"/>
</dbReference>
<dbReference type="Pfam" id="PF17650">
    <property type="entry name" value="RACo_linker"/>
    <property type="match status" value="1"/>
</dbReference>
<dbReference type="CDD" id="cd00207">
    <property type="entry name" value="fer2"/>
    <property type="match status" value="1"/>
</dbReference>
<dbReference type="Pfam" id="PF14574">
    <property type="entry name" value="RACo_C_ter"/>
    <property type="match status" value="1"/>
</dbReference>
<dbReference type="PANTHER" id="PTHR42895">
    <property type="entry name" value="IRON-SULFUR CLUSTER-BINDING PROTEIN-RELATED"/>
    <property type="match status" value="1"/>
</dbReference>
<evidence type="ECO:0000313" key="3">
    <source>
        <dbReference type="EMBL" id="NMG44136.1"/>
    </source>
</evidence>
<evidence type="ECO:0000256" key="1">
    <source>
        <dbReference type="SAM" id="MobiDB-lite"/>
    </source>
</evidence>
<accession>A0ABX1Q1A4</accession>
<reference evidence="3 4" key="1">
    <citation type="submission" date="2019-12" db="EMBL/GenBank/DDBJ databases">
        <title>Comparative genomics gives insights into the taxonomy of the Azoarcus-Aromatoleum group and reveals separate origins of nif in the plant-associated Azoarcus and non-plant-associated Aromatoleum sub-groups.</title>
        <authorList>
            <person name="Lafos M."/>
            <person name="Maluk M."/>
            <person name="Batista M."/>
            <person name="Junghare M."/>
            <person name="Carmona M."/>
            <person name="Faoro H."/>
            <person name="Cruz L.M."/>
            <person name="Battistoni F."/>
            <person name="De Souza E."/>
            <person name="Pedrosa F."/>
            <person name="Chen W.-M."/>
            <person name="Poole P.S."/>
            <person name="Dixon R.A."/>
            <person name="James E.K."/>
        </authorList>
    </citation>
    <scope>NUCLEOTIDE SEQUENCE [LARGE SCALE GENOMIC DNA]</scope>
    <source>
        <strain evidence="3 4">Td21</strain>
    </source>
</reference>
<dbReference type="InterPro" id="IPR012675">
    <property type="entry name" value="Beta-grasp_dom_sf"/>
</dbReference>
<evidence type="ECO:0000313" key="4">
    <source>
        <dbReference type="Proteomes" id="UP000623795"/>
    </source>
</evidence>
<name>A0ABX1Q1A4_9RHOO</name>